<dbReference type="EMBL" id="BPWL01000007">
    <property type="protein sequence ID" value="GJJ11796.1"/>
    <property type="molecule type" value="Genomic_DNA"/>
</dbReference>
<gene>
    <name evidence="1" type="ORF">Clacol_006034</name>
</gene>
<sequence length="102" mass="11197">MTSLSSKSLVVLEEGTFDEWRHDICAVMLGEGYLQILDRKESPPDAGDALKEYTIHSNRAAAIILRSLSSSVGHLVTESDSPAVMYDKIVKAHRGIIVTLQI</sequence>
<dbReference type="Proteomes" id="UP001050691">
    <property type="component" value="Unassembled WGS sequence"/>
</dbReference>
<dbReference type="AlphaFoldDB" id="A0AAV5AH38"/>
<accession>A0AAV5AH38</accession>
<evidence type="ECO:0000313" key="1">
    <source>
        <dbReference type="EMBL" id="GJJ11796.1"/>
    </source>
</evidence>
<organism evidence="1 2">
    <name type="scientific">Clathrus columnatus</name>
    <dbReference type="NCBI Taxonomy" id="1419009"/>
    <lineage>
        <taxon>Eukaryota</taxon>
        <taxon>Fungi</taxon>
        <taxon>Dikarya</taxon>
        <taxon>Basidiomycota</taxon>
        <taxon>Agaricomycotina</taxon>
        <taxon>Agaricomycetes</taxon>
        <taxon>Phallomycetidae</taxon>
        <taxon>Phallales</taxon>
        <taxon>Clathraceae</taxon>
        <taxon>Clathrus</taxon>
    </lineage>
</organism>
<keyword evidence="2" id="KW-1185">Reference proteome</keyword>
<comment type="caution">
    <text evidence="1">The sequence shown here is derived from an EMBL/GenBank/DDBJ whole genome shotgun (WGS) entry which is preliminary data.</text>
</comment>
<proteinExistence type="predicted"/>
<name>A0AAV5AH38_9AGAM</name>
<reference evidence="1" key="1">
    <citation type="submission" date="2021-10" db="EMBL/GenBank/DDBJ databases">
        <title>De novo Genome Assembly of Clathrus columnatus (Basidiomycota, Fungi) Using Illumina and Nanopore Sequence Data.</title>
        <authorList>
            <person name="Ogiso-Tanaka E."/>
            <person name="Itagaki H."/>
            <person name="Hosoya T."/>
            <person name="Hosaka K."/>
        </authorList>
    </citation>
    <scope>NUCLEOTIDE SEQUENCE</scope>
    <source>
        <strain evidence="1">MO-923</strain>
    </source>
</reference>
<protein>
    <submittedName>
        <fullName evidence="1">Uncharacterized protein</fullName>
    </submittedName>
</protein>
<evidence type="ECO:0000313" key="2">
    <source>
        <dbReference type="Proteomes" id="UP001050691"/>
    </source>
</evidence>